<proteinExistence type="predicted"/>
<feature type="region of interest" description="Disordered" evidence="1">
    <location>
        <begin position="106"/>
        <end position="185"/>
    </location>
</feature>
<dbReference type="OrthoDB" id="21678at2759"/>
<feature type="compositionally biased region" description="Gly residues" evidence="1">
    <location>
        <begin position="106"/>
        <end position="115"/>
    </location>
</feature>
<feature type="region of interest" description="Disordered" evidence="1">
    <location>
        <begin position="282"/>
        <end position="338"/>
    </location>
</feature>
<comment type="caution">
    <text evidence="3">The sequence shown here is derived from an EMBL/GenBank/DDBJ whole genome shotgun (WGS) entry which is preliminary data.</text>
</comment>
<name>A0A7C8I1F5_9PLEO</name>
<evidence type="ECO:0000313" key="4">
    <source>
        <dbReference type="Proteomes" id="UP000481861"/>
    </source>
</evidence>
<keyword evidence="4" id="KW-1185">Reference proteome</keyword>
<evidence type="ECO:0000256" key="2">
    <source>
        <dbReference type="SAM" id="SignalP"/>
    </source>
</evidence>
<dbReference type="EMBL" id="JAADJZ010000020">
    <property type="protein sequence ID" value="KAF2868269.1"/>
    <property type="molecule type" value="Genomic_DNA"/>
</dbReference>
<feature type="compositionally biased region" description="Low complexity" evidence="1">
    <location>
        <begin position="171"/>
        <end position="182"/>
    </location>
</feature>
<feature type="signal peptide" evidence="2">
    <location>
        <begin position="1"/>
        <end position="24"/>
    </location>
</feature>
<accession>A0A7C8I1F5</accession>
<sequence>MSLSTSSLTSTFALSMSTATWASALSVSSTSPLAPATFPKISLSTNFGLTGAGTGTGHTTNTWTNELPTSLVSAISSSVLSSTTSLLTTSSSGVFPTISLSVKSGLTGGGPGTGPGTSDVSDTTTTESPTSTFPSFVRSSDSGLTGSATGTSTVAIPTPPTSPATGPPPSATLSSSTSTSSTQGNTTALTTITSLPPGASLQSLTGSIPWSTNDWITTTKDGDDEPTVLPIIFFPVIPGRPRLPALIIWGGITPPSVKLPNLMLKLPGLPCVKFLGMKIGDCPNENNDDDPDDDPDDDSPDDPNDDTPEDTDDNTPGSPPPTGTPGTNAPSSSSSSSSCSGNTATFTTIECSSAGSSATCSTKTSETVGCSVTGSLISTGSCVASTTIASTTLCCASASVADGKTVCVFETLTQVAADPVVTATQSALGAPQLLSALSSYIYYVKGLNTRIPVETEAETTTTAASNSTSVTVSSSSGSSGSTATSLTFLTSLKTTTRASSSPSATPKPQCSEANNSLMGMNNEPASWCLCNGRGPFSTVDKATTNYCDLSALPTAIISLTSHSTSKDTACYTSTATLDTGAVQPGCHCGDIWAGIATTTTSGTTYIGCSISPSWHMLSTILPTPTPTPPTAPYAAASPGHCQVHVQQERLYKPASDKPFGLDVQIYDTGRSKIGSTAGSPYGPAKPLRMKSKLEAELVITPSSSNVTFALGTEKWSTGDVNKEALVYCNIGAYAPSDSTQKANQAFGITTTQIRHMDCYFQCPWHGGESSDKNIVLVNVE</sequence>
<evidence type="ECO:0000256" key="1">
    <source>
        <dbReference type="SAM" id="MobiDB-lite"/>
    </source>
</evidence>
<feature type="region of interest" description="Disordered" evidence="1">
    <location>
        <begin position="459"/>
        <end position="483"/>
    </location>
</feature>
<dbReference type="Proteomes" id="UP000481861">
    <property type="component" value="Unassembled WGS sequence"/>
</dbReference>
<gene>
    <name evidence="3" type="ORF">BDV95DRAFT_610231</name>
</gene>
<keyword evidence="2" id="KW-0732">Signal</keyword>
<organism evidence="3 4">
    <name type="scientific">Massariosphaeria phaeospora</name>
    <dbReference type="NCBI Taxonomy" id="100035"/>
    <lineage>
        <taxon>Eukaryota</taxon>
        <taxon>Fungi</taxon>
        <taxon>Dikarya</taxon>
        <taxon>Ascomycota</taxon>
        <taxon>Pezizomycotina</taxon>
        <taxon>Dothideomycetes</taxon>
        <taxon>Pleosporomycetidae</taxon>
        <taxon>Pleosporales</taxon>
        <taxon>Pleosporales incertae sedis</taxon>
        <taxon>Massariosphaeria</taxon>
    </lineage>
</organism>
<feature type="compositionally biased region" description="Low complexity" evidence="1">
    <location>
        <begin position="116"/>
        <end position="156"/>
    </location>
</feature>
<feature type="compositionally biased region" description="Acidic residues" evidence="1">
    <location>
        <begin position="286"/>
        <end position="313"/>
    </location>
</feature>
<reference evidence="3 4" key="1">
    <citation type="submission" date="2020-01" db="EMBL/GenBank/DDBJ databases">
        <authorList>
            <consortium name="DOE Joint Genome Institute"/>
            <person name="Haridas S."/>
            <person name="Albert R."/>
            <person name="Binder M."/>
            <person name="Bloem J."/>
            <person name="Labutti K."/>
            <person name="Salamov A."/>
            <person name="Andreopoulos B."/>
            <person name="Baker S.E."/>
            <person name="Barry K."/>
            <person name="Bills G."/>
            <person name="Bluhm B.H."/>
            <person name="Cannon C."/>
            <person name="Castanera R."/>
            <person name="Culley D.E."/>
            <person name="Daum C."/>
            <person name="Ezra D."/>
            <person name="Gonzalez J.B."/>
            <person name="Henrissat B."/>
            <person name="Kuo A."/>
            <person name="Liang C."/>
            <person name="Lipzen A."/>
            <person name="Lutzoni F."/>
            <person name="Magnuson J."/>
            <person name="Mondo S."/>
            <person name="Nolan M."/>
            <person name="Ohm R."/>
            <person name="Pangilinan J."/>
            <person name="Park H.-J.H."/>
            <person name="Ramirez L."/>
            <person name="Alfaro M."/>
            <person name="Sun H."/>
            <person name="Tritt A."/>
            <person name="Yoshinaga Y."/>
            <person name="Zwiers L.-H.L."/>
            <person name="Turgeon B.G."/>
            <person name="Goodwin S.B."/>
            <person name="Spatafora J.W."/>
            <person name="Crous P.W."/>
            <person name="Grigoriev I.V."/>
        </authorList>
    </citation>
    <scope>NUCLEOTIDE SEQUENCE [LARGE SCALE GENOMIC DNA]</scope>
    <source>
        <strain evidence="3 4">CBS 611.86</strain>
    </source>
</reference>
<protein>
    <submittedName>
        <fullName evidence="3">Uncharacterized protein</fullName>
    </submittedName>
</protein>
<feature type="compositionally biased region" description="Low complexity" evidence="1">
    <location>
        <begin position="324"/>
        <end position="338"/>
    </location>
</feature>
<feature type="chain" id="PRO_5028973171" evidence="2">
    <location>
        <begin position="25"/>
        <end position="780"/>
    </location>
</feature>
<evidence type="ECO:0000313" key="3">
    <source>
        <dbReference type="EMBL" id="KAF2868269.1"/>
    </source>
</evidence>
<feature type="compositionally biased region" description="Pro residues" evidence="1">
    <location>
        <begin position="157"/>
        <end position="170"/>
    </location>
</feature>
<dbReference type="AlphaFoldDB" id="A0A7C8I1F5"/>